<dbReference type="GO" id="GO:0016020">
    <property type="term" value="C:membrane"/>
    <property type="evidence" value="ECO:0007669"/>
    <property type="project" value="UniProtKB-SubCell"/>
</dbReference>
<dbReference type="Proteomes" id="UP000464086">
    <property type="component" value="Chromosome"/>
</dbReference>
<dbReference type="CDD" id="cd16425">
    <property type="entry name" value="TrbF"/>
    <property type="match status" value="1"/>
</dbReference>
<accession>A0A085K0C1</accession>
<dbReference type="Gene3D" id="3.10.450.230">
    <property type="entry name" value="VirB8 protein"/>
    <property type="match status" value="1"/>
</dbReference>
<evidence type="ECO:0000256" key="4">
    <source>
        <dbReference type="ARBA" id="ARBA00023136"/>
    </source>
</evidence>
<dbReference type="KEGG" id="sya:A6768_23345"/>
<evidence type="ECO:0000256" key="2">
    <source>
        <dbReference type="ARBA" id="ARBA00022692"/>
    </source>
</evidence>
<gene>
    <name evidence="7" type="ORF">A6768_23345</name>
    <name evidence="8" type="ORF">GS397_24045</name>
    <name evidence="9" type="ORF">H3V42_08235</name>
</gene>
<feature type="transmembrane region" description="Helical" evidence="5">
    <location>
        <begin position="42"/>
        <end position="63"/>
    </location>
</feature>
<evidence type="ECO:0000256" key="3">
    <source>
        <dbReference type="ARBA" id="ARBA00022989"/>
    </source>
</evidence>
<evidence type="ECO:0000313" key="12">
    <source>
        <dbReference type="Proteomes" id="UP000515377"/>
    </source>
</evidence>
<dbReference type="InterPro" id="IPR032710">
    <property type="entry name" value="NTF2-like_dom_sf"/>
</dbReference>
<organism evidence="9 12">
    <name type="scientific">Sphingobium yanoikuyae</name>
    <name type="common">Sphingomonas yanoikuyae</name>
    <dbReference type="NCBI Taxonomy" id="13690"/>
    <lineage>
        <taxon>Bacteria</taxon>
        <taxon>Pseudomonadati</taxon>
        <taxon>Pseudomonadota</taxon>
        <taxon>Alphaproteobacteria</taxon>
        <taxon>Sphingomonadales</taxon>
        <taxon>Sphingomonadaceae</taxon>
        <taxon>Sphingobium</taxon>
    </lineage>
</organism>
<dbReference type="Proteomes" id="UP000219422">
    <property type="component" value="Chromosome"/>
</dbReference>
<evidence type="ECO:0000313" key="8">
    <source>
        <dbReference type="EMBL" id="QHD69792.1"/>
    </source>
</evidence>
<dbReference type="InterPro" id="IPR007430">
    <property type="entry name" value="VirB8"/>
</dbReference>
<evidence type="ECO:0000313" key="7">
    <source>
        <dbReference type="EMBL" id="ATI82647.1"/>
    </source>
</evidence>
<dbReference type="EMBL" id="CP047218">
    <property type="protein sequence ID" value="QHD69792.1"/>
    <property type="molecule type" value="Genomic_DNA"/>
</dbReference>
<dbReference type="NCBIfam" id="NF010446">
    <property type="entry name" value="PRK13872.1"/>
    <property type="match status" value="1"/>
</dbReference>
<dbReference type="EMBL" id="CP023741">
    <property type="protein sequence ID" value="ATI82647.1"/>
    <property type="molecule type" value="Genomic_DNA"/>
</dbReference>
<comment type="subcellular location">
    <subcellularLocation>
        <location evidence="1">Membrane</location>
        <topology evidence="1">Single-pass membrane protein</topology>
    </subcellularLocation>
</comment>
<name>A0A085K0C1_SPHYA</name>
<proteinExistence type="predicted"/>
<dbReference type="EMBL" id="CP060122">
    <property type="protein sequence ID" value="QNG47571.1"/>
    <property type="molecule type" value="Genomic_DNA"/>
</dbReference>
<feature type="domain" description="Bacterial virulence protein VirB8" evidence="6">
    <location>
        <begin position="21"/>
        <end position="224"/>
    </location>
</feature>
<evidence type="ECO:0000313" key="11">
    <source>
        <dbReference type="Proteomes" id="UP000464086"/>
    </source>
</evidence>
<sequence length="227" mass="25802">MFQRTSVHYGKSPEAVTPYQRAAQVWDDRIGSSRVQARNWRLAFFASLALSTTMSIGLLWQMARGTVTPWIVEVDKLGQAQAVAPATRDYRPTDPQIAFHLARFVEQVRSLPTDPIILRQNWLRAYDFTTDRGAAALSEYVRRDDPFTKVGRIQVAVEISSVIRASDDSFRIAWVERRYEQGILSDTSRWSAILTVALQPPQSEDVLTRNPLGIFVDALNWSKEFGQ</sequence>
<dbReference type="SUPFAM" id="SSF54427">
    <property type="entry name" value="NTF2-like"/>
    <property type="match status" value="1"/>
</dbReference>
<evidence type="ECO:0000313" key="10">
    <source>
        <dbReference type="Proteomes" id="UP000219422"/>
    </source>
</evidence>
<reference evidence="7 10" key="1">
    <citation type="submission" date="2017-10" db="EMBL/GenBank/DDBJ databases">
        <title>Sphingobium yanoikuyae S72.</title>
        <authorList>
            <person name="Sanchez E."/>
            <person name="Bustos P."/>
            <person name="Mendoza P."/>
            <person name="Guo X."/>
            <person name="Mendoza A."/>
        </authorList>
    </citation>
    <scope>NUCLEOTIDE SEQUENCE [LARGE SCALE GENOMIC DNA]</scope>
    <source>
        <strain evidence="7 10">S72</strain>
    </source>
</reference>
<dbReference type="Proteomes" id="UP000515377">
    <property type="component" value="Chromosome"/>
</dbReference>
<evidence type="ECO:0000259" key="6">
    <source>
        <dbReference type="Pfam" id="PF04335"/>
    </source>
</evidence>
<dbReference type="InterPro" id="IPR035658">
    <property type="entry name" value="TrbF"/>
</dbReference>
<dbReference type="Pfam" id="PF04335">
    <property type="entry name" value="VirB8"/>
    <property type="match status" value="1"/>
</dbReference>
<dbReference type="GeneID" id="57779795"/>
<dbReference type="RefSeq" id="WP_007715083.1">
    <property type="nucleotide sequence ID" value="NZ_CAIGKD010000022.1"/>
</dbReference>
<reference evidence="9 12" key="3">
    <citation type="submission" date="2020-07" db="EMBL/GenBank/DDBJ databases">
        <title>Whole genome sequence of Sphingobium yanoikuyae A3.</title>
        <authorList>
            <person name="Han S.-S."/>
        </authorList>
    </citation>
    <scope>NUCLEOTIDE SEQUENCE [LARGE SCALE GENOMIC DNA]</scope>
    <source>
        <strain evidence="9 12">A3</strain>
    </source>
</reference>
<protein>
    <submittedName>
        <fullName evidence="9">Conjugal transfer protein TrbF</fullName>
    </submittedName>
</protein>
<evidence type="ECO:0000256" key="1">
    <source>
        <dbReference type="ARBA" id="ARBA00004167"/>
    </source>
</evidence>
<reference evidence="8 11" key="2">
    <citation type="submission" date="2019-12" db="EMBL/GenBank/DDBJ databases">
        <title>Functional and genomic insights into the Sphingobium yanoikuyae YC-JY1, a bacterium efficiently degrading bisphenol A.</title>
        <authorList>
            <person name="Jia Y."/>
            <person name="Li X."/>
            <person name="Wang J."/>
            <person name="Eltoukhy A."/>
            <person name="Lamraoui I."/>
            <person name="Yan Y."/>
        </authorList>
    </citation>
    <scope>NUCLEOTIDE SEQUENCE [LARGE SCALE GENOMIC DNA]</scope>
    <source>
        <strain evidence="8 11">YC-JY1</strain>
    </source>
</reference>
<keyword evidence="3 5" id="KW-1133">Transmembrane helix</keyword>
<dbReference type="AlphaFoldDB" id="A0A085K0C1"/>
<keyword evidence="2 5" id="KW-0812">Transmembrane</keyword>
<keyword evidence="4 5" id="KW-0472">Membrane</keyword>
<evidence type="ECO:0000256" key="5">
    <source>
        <dbReference type="SAM" id="Phobius"/>
    </source>
</evidence>
<evidence type="ECO:0000313" key="9">
    <source>
        <dbReference type="EMBL" id="QNG47571.1"/>
    </source>
</evidence>